<keyword evidence="4" id="KW-1185">Reference proteome</keyword>
<reference evidence="3 4" key="1">
    <citation type="submission" date="2024-02" db="EMBL/GenBank/DDBJ databases">
        <authorList>
            <person name="Chen Y."/>
            <person name="Shah S."/>
            <person name="Dougan E. K."/>
            <person name="Thang M."/>
            <person name="Chan C."/>
        </authorList>
    </citation>
    <scope>NUCLEOTIDE SEQUENCE [LARGE SCALE GENOMIC DNA]</scope>
</reference>
<keyword evidence="2" id="KW-0812">Transmembrane</keyword>
<dbReference type="SUPFAM" id="SSF51126">
    <property type="entry name" value="Pectin lyase-like"/>
    <property type="match status" value="1"/>
</dbReference>
<evidence type="ECO:0000313" key="3">
    <source>
        <dbReference type="EMBL" id="CAK9050792.1"/>
    </source>
</evidence>
<dbReference type="Proteomes" id="UP001642464">
    <property type="component" value="Unassembled WGS sequence"/>
</dbReference>
<feature type="transmembrane region" description="Helical" evidence="2">
    <location>
        <begin position="1017"/>
        <end position="1040"/>
    </location>
</feature>
<dbReference type="InterPro" id="IPR011050">
    <property type="entry name" value="Pectin_lyase_fold/virulence"/>
</dbReference>
<evidence type="ECO:0000313" key="4">
    <source>
        <dbReference type="Proteomes" id="UP001642464"/>
    </source>
</evidence>
<comment type="caution">
    <text evidence="3">The sequence shown here is derived from an EMBL/GenBank/DDBJ whole genome shotgun (WGS) entry which is preliminary data.</text>
</comment>
<evidence type="ECO:0000256" key="1">
    <source>
        <dbReference type="SAM" id="MobiDB-lite"/>
    </source>
</evidence>
<proteinExistence type="predicted"/>
<feature type="region of interest" description="Disordered" evidence="1">
    <location>
        <begin position="1"/>
        <end position="22"/>
    </location>
</feature>
<dbReference type="EMBL" id="CAXAMM010021890">
    <property type="protein sequence ID" value="CAK9050792.1"/>
    <property type="molecule type" value="Genomic_DNA"/>
</dbReference>
<keyword evidence="2" id="KW-0472">Membrane</keyword>
<name>A0ABP0MJC1_9DINO</name>
<evidence type="ECO:0000256" key="2">
    <source>
        <dbReference type="SAM" id="Phobius"/>
    </source>
</evidence>
<feature type="transmembrane region" description="Helical" evidence="2">
    <location>
        <begin position="861"/>
        <end position="886"/>
    </location>
</feature>
<feature type="transmembrane region" description="Helical" evidence="2">
    <location>
        <begin position="979"/>
        <end position="1005"/>
    </location>
</feature>
<accession>A0ABP0MJC1</accession>
<sequence>MAHPVIRTAVPNQPSAAPGSRVERMVSLPTRRGPDGMSYASPPSAYRPVVQAAMTGPMMPERPRVLHASHVAPPGAGAWRLGEDSVYGVPEASVGRPPGAGRTVDARGTVMRGAGDFSGLCIGRFTGYVNPFSGNMLLIDAYCKSKQVRRQSIEVPALREGCQTIRFAELCELPELPRTCFQLQPSDAQRCELRGPRAAPARLVTAENVTGVATLRTQGELRITGHIQMISLRFDAETLVFDDAQVEAWHEDHPEEVIELGGAFSSRGPFTLTNSNLTVRDTSAVKGGGLAAVGDLTLANSTLRVLRASATDSGGGFYGAAALRLQLDSTVFMENMSADWGAGFYAEGDVNVSENSSIFLRNATATTVGGGFMAIGAVTLAASRVELRGTTAVSGGAGGLYVQGLMQVINGSTISIRHARTAGLGGGVFASSDMVIAGMSNLSMSNVSALQGGGFHVMGRLQVINSSTLSIQNARAGNSGGGFFAQQDVNITGMSKVKISDSQAVSGHGGGFEAATGLQLTEGSAIFIENATAGRKGGAAFSEGNVVINSSNVSIQYANAGRKGGGFHFRGLTIYRGFMSISNSTADLSSGGLVEDRALLTSQSQLVVRHIEGSDSFAVLTAGCLHILSRSTFLMENVKGSHAVELQNSGCKCSDITLQVERGAALDTTGHCPLSLGLLSVQACDREEKVHLFGIHLQSWSGRLLTLRSSVKTKHVVIDDVSIHYQPPLNTTLISTPEADVKVDSLVATCPDCPQGITLNTTNHMLQALSPTDRQCPSKVTVSNGTTSPCDCPTHQITKEDFLGNDSVALKDLFATCRFCDPHSYYDNGTCRKCGGLRAWSDGKSDKCNFWPLEKRELACLLTGGAIMVFLAFVLFEILISPLVVVDATSDPLEIAGEKVFTITTQGPIVGLPTYLSRIVHWLVSYRVEGTSLQWLDFDKKSNNTVKVRSIGHGKLQLQDVYVPFHCAACKGVMHATKIFPLFAVLTAFISVVVLVPVTGVVAAISKNGFGHVLVTAALYFLLPMVLAAVVLHLPVAYLIGWFYRRTPFSAALNEYQKDIKCKPQLGRDATHPRNQGLMALTLQDLGKHFERFILERNMHFVVANIVRPLTCDKQVSFVTLWGGRQVDYFVSHSWGTSFSHFVRSIRSHAMSKGGQTWTDAAYWICSFANNQWNIEAELGTDPMDSAFACALTGGIKGVVMVLDQQVQPLTRVWCLFEFFLSSREHLELDFGTDAGVIGDDGCTSFDIALEVGRRIKSLQVVNCETSSEKDKQDIFDYIVSELGSLERMDEQIRSLIGNMLKKNLSNVGHATETLLLELGQI</sequence>
<protein>
    <submittedName>
        <fullName evidence="3">Probable outer membrane protein pmp20 (Polymorphic membrane protein 20)</fullName>
    </submittedName>
</protein>
<gene>
    <name evidence="3" type="ORF">SCF082_LOCUS27959</name>
</gene>
<keyword evidence="2" id="KW-1133">Transmembrane helix</keyword>
<organism evidence="3 4">
    <name type="scientific">Durusdinium trenchii</name>
    <dbReference type="NCBI Taxonomy" id="1381693"/>
    <lineage>
        <taxon>Eukaryota</taxon>
        <taxon>Sar</taxon>
        <taxon>Alveolata</taxon>
        <taxon>Dinophyceae</taxon>
        <taxon>Suessiales</taxon>
        <taxon>Symbiodiniaceae</taxon>
        <taxon>Durusdinium</taxon>
    </lineage>
</organism>